<protein>
    <submittedName>
        <fullName evidence="1">Uncharacterized protein</fullName>
    </submittedName>
</protein>
<evidence type="ECO:0000313" key="2">
    <source>
        <dbReference type="Proteomes" id="UP000822476"/>
    </source>
</evidence>
<dbReference type="Proteomes" id="UP000822476">
    <property type="component" value="Unassembled WGS sequence"/>
</dbReference>
<dbReference type="AlphaFoldDB" id="A0A8S9YCT8"/>
<name>A0A8S9YCT8_9TREM</name>
<sequence length="77" mass="9119">MFTHKITVIANPGNTLGHHSFRSFTSFKYDHLRALKTLLWKCLDPVKFEATKWAKCHLLRGNRVICIFRLHLGYYQK</sequence>
<proteinExistence type="predicted"/>
<comment type="caution">
    <text evidence="1">The sequence shown here is derived from an EMBL/GenBank/DDBJ whole genome shotgun (WGS) entry which is preliminary data.</text>
</comment>
<organism evidence="1 2">
    <name type="scientific">Paragonimus skrjabini miyazakii</name>
    <dbReference type="NCBI Taxonomy" id="59628"/>
    <lineage>
        <taxon>Eukaryota</taxon>
        <taxon>Metazoa</taxon>
        <taxon>Spiralia</taxon>
        <taxon>Lophotrochozoa</taxon>
        <taxon>Platyhelminthes</taxon>
        <taxon>Trematoda</taxon>
        <taxon>Digenea</taxon>
        <taxon>Plagiorchiida</taxon>
        <taxon>Troglotremata</taxon>
        <taxon>Troglotrematidae</taxon>
        <taxon>Paragonimus</taxon>
    </lineage>
</organism>
<accession>A0A8S9YCT8</accession>
<evidence type="ECO:0000313" key="1">
    <source>
        <dbReference type="EMBL" id="KAF7232360.1"/>
    </source>
</evidence>
<keyword evidence="2" id="KW-1185">Reference proteome</keyword>
<reference evidence="1" key="1">
    <citation type="submission" date="2019-07" db="EMBL/GenBank/DDBJ databases">
        <title>Annotation for the trematode Paragonimus miyazaki's.</title>
        <authorList>
            <person name="Choi Y.-J."/>
        </authorList>
    </citation>
    <scope>NUCLEOTIDE SEQUENCE</scope>
    <source>
        <strain evidence="1">Japan</strain>
    </source>
</reference>
<dbReference type="EMBL" id="JTDE01021868">
    <property type="protein sequence ID" value="KAF7232360.1"/>
    <property type="molecule type" value="Genomic_DNA"/>
</dbReference>
<gene>
    <name evidence="1" type="ORF">EG68_10255</name>
</gene>